<dbReference type="PANTHER" id="PTHR21600">
    <property type="entry name" value="MITOCHONDRIAL RNA PSEUDOURIDINE SYNTHASE"/>
    <property type="match status" value="1"/>
</dbReference>
<comment type="catalytic activity">
    <reaction evidence="4">
        <text>uridine(1911/1915/1917) in 23S rRNA = pseudouridine(1911/1915/1917) in 23S rRNA</text>
        <dbReference type="Rhea" id="RHEA:42524"/>
        <dbReference type="Rhea" id="RHEA-COMP:10097"/>
        <dbReference type="Rhea" id="RHEA-COMP:10098"/>
        <dbReference type="ChEBI" id="CHEBI:65314"/>
        <dbReference type="ChEBI" id="CHEBI:65315"/>
        <dbReference type="EC" id="5.4.99.23"/>
    </reaction>
</comment>
<dbReference type="RefSeq" id="WP_164453362.1">
    <property type="nucleotide sequence ID" value="NZ_JAAIJQ010000037.1"/>
</dbReference>
<comment type="function">
    <text evidence="5">Responsible for synthesis of pseudouridine from uracil at positions 1911, 1915 and 1917 in 23S ribosomal RNA.</text>
</comment>
<evidence type="ECO:0000259" key="10">
    <source>
        <dbReference type="Pfam" id="PF01479"/>
    </source>
</evidence>
<keyword evidence="3 8" id="KW-0413">Isomerase</keyword>
<dbReference type="InterPro" id="IPR006145">
    <property type="entry name" value="PsdUridine_synth_RsuA/RluA"/>
</dbReference>
<keyword evidence="2 7" id="KW-0694">RNA-binding</keyword>
<evidence type="ECO:0000256" key="1">
    <source>
        <dbReference type="ARBA" id="ARBA00010876"/>
    </source>
</evidence>
<evidence type="ECO:0000313" key="11">
    <source>
        <dbReference type="EMBL" id="NEV62900.1"/>
    </source>
</evidence>
<dbReference type="GO" id="GO:0160140">
    <property type="term" value="F:23S rRNA pseudouridine(1911/1915/1917) synthase activity"/>
    <property type="evidence" value="ECO:0007669"/>
    <property type="project" value="UniProtKB-EC"/>
</dbReference>
<dbReference type="GO" id="GO:0000455">
    <property type="term" value="P:enzyme-directed rRNA pseudouridine synthesis"/>
    <property type="evidence" value="ECO:0007669"/>
    <property type="project" value="TreeGrafter"/>
</dbReference>
<dbReference type="Proteomes" id="UP000483379">
    <property type="component" value="Unassembled WGS sequence"/>
</dbReference>
<comment type="similarity">
    <text evidence="1 8">Belongs to the pseudouridine synthase RluA family.</text>
</comment>
<dbReference type="CDD" id="cd00165">
    <property type="entry name" value="S4"/>
    <property type="match status" value="1"/>
</dbReference>
<dbReference type="PANTHER" id="PTHR21600:SF44">
    <property type="entry name" value="RIBOSOMAL LARGE SUBUNIT PSEUDOURIDINE SYNTHASE D"/>
    <property type="match status" value="1"/>
</dbReference>
<dbReference type="PROSITE" id="PS01129">
    <property type="entry name" value="PSI_RLU"/>
    <property type="match status" value="1"/>
</dbReference>
<dbReference type="InterPro" id="IPR006224">
    <property type="entry name" value="PsdUridine_synth_RluA-like_CS"/>
</dbReference>
<dbReference type="GO" id="GO:0003723">
    <property type="term" value="F:RNA binding"/>
    <property type="evidence" value="ECO:0007669"/>
    <property type="project" value="UniProtKB-KW"/>
</dbReference>
<evidence type="ECO:0000313" key="12">
    <source>
        <dbReference type="Proteomes" id="UP000483379"/>
    </source>
</evidence>
<reference evidence="11 12" key="1">
    <citation type="submission" date="2020-02" db="EMBL/GenBank/DDBJ databases">
        <title>Genome sequences of Thiorhodococcus mannitoliphagus and Thiorhodococcus minor, purple sulfur photosynthetic bacteria in the gammaproteobacterial family, Chromatiaceae.</title>
        <authorList>
            <person name="Aviles F.A."/>
            <person name="Meyer T.E."/>
            <person name="Kyndt J.A."/>
        </authorList>
    </citation>
    <scope>NUCLEOTIDE SEQUENCE [LARGE SCALE GENOMIC DNA]</scope>
    <source>
        <strain evidence="11 12">DSM 11518</strain>
    </source>
</reference>
<dbReference type="AlphaFoldDB" id="A0A6M0JZH8"/>
<evidence type="ECO:0000256" key="8">
    <source>
        <dbReference type="RuleBase" id="RU362028"/>
    </source>
</evidence>
<dbReference type="InterPro" id="IPR006225">
    <property type="entry name" value="PsdUridine_synth_RluC/D"/>
</dbReference>
<name>A0A6M0JZH8_9GAMM</name>
<dbReference type="PROSITE" id="PS50889">
    <property type="entry name" value="S4"/>
    <property type="match status" value="1"/>
</dbReference>
<dbReference type="Gene3D" id="3.10.290.10">
    <property type="entry name" value="RNA-binding S4 domain"/>
    <property type="match status" value="1"/>
</dbReference>
<evidence type="ECO:0000256" key="4">
    <source>
        <dbReference type="ARBA" id="ARBA00036882"/>
    </source>
</evidence>
<comment type="catalytic activity">
    <reaction evidence="8">
        <text>a uridine in RNA = a pseudouridine in RNA</text>
        <dbReference type="Rhea" id="RHEA:48348"/>
        <dbReference type="Rhea" id="RHEA-COMP:12068"/>
        <dbReference type="Rhea" id="RHEA-COMP:12069"/>
        <dbReference type="ChEBI" id="CHEBI:65314"/>
        <dbReference type="ChEBI" id="CHEBI:65315"/>
    </reaction>
</comment>
<feature type="domain" description="Pseudouridine synthase RsuA/RluA-like" evidence="9">
    <location>
        <begin position="95"/>
        <end position="245"/>
    </location>
</feature>
<protein>
    <recommendedName>
        <fullName evidence="8">Pseudouridine synthase</fullName>
        <ecNumber evidence="8">5.4.99.-</ecNumber>
    </recommendedName>
</protein>
<dbReference type="SUPFAM" id="SSF55120">
    <property type="entry name" value="Pseudouridine synthase"/>
    <property type="match status" value="1"/>
</dbReference>
<evidence type="ECO:0000256" key="5">
    <source>
        <dbReference type="ARBA" id="ARBA00056072"/>
    </source>
</evidence>
<evidence type="ECO:0000256" key="7">
    <source>
        <dbReference type="PROSITE-ProRule" id="PRU00182"/>
    </source>
</evidence>
<dbReference type="FunFam" id="3.30.2350.10:FF:000006">
    <property type="entry name" value="Pseudouridine synthase"/>
    <property type="match status" value="1"/>
</dbReference>
<dbReference type="NCBIfam" id="NF008385">
    <property type="entry name" value="PRK11180.1"/>
    <property type="match status" value="1"/>
</dbReference>
<dbReference type="InterPro" id="IPR002942">
    <property type="entry name" value="S4_RNA-bd"/>
</dbReference>
<dbReference type="InterPro" id="IPR020103">
    <property type="entry name" value="PsdUridine_synth_cat_dom_sf"/>
</dbReference>
<proteinExistence type="inferred from homology"/>
<evidence type="ECO:0000256" key="2">
    <source>
        <dbReference type="ARBA" id="ARBA00022884"/>
    </source>
</evidence>
<organism evidence="11 12">
    <name type="scientific">Thiorhodococcus minor</name>
    <dbReference type="NCBI Taxonomy" id="57489"/>
    <lineage>
        <taxon>Bacteria</taxon>
        <taxon>Pseudomonadati</taxon>
        <taxon>Pseudomonadota</taxon>
        <taxon>Gammaproteobacteria</taxon>
        <taxon>Chromatiales</taxon>
        <taxon>Chromatiaceae</taxon>
        <taxon>Thiorhodococcus</taxon>
    </lineage>
</organism>
<sequence length="326" mass="35558">MTGLPREQVQRHLQVDAGLAGRRLDQALAALMPEFSRSRLQQWIDSGQVLVDDSPRRSRDKVWGGELIRVQAELEAQGDCLAQAIALDLVYEDDHLLVVDKPAGLVVHPAAGNPDGTLQNALLHHEPALAAIPRAGIVHRLDKDTSGLLVVAKTLEAHSALVGQLQARAVHREYRALVQGGLVAGGSLDAPIGRHPTNRIKMAVVRNGREAVTHYRVLESFAGHTLLSVELETGRTHQIRVHMAHIRHSLVGDPVYGGRPRPPQGCSPQLRAALQQFPRQALHAIRLGLIHPESGEPMAWEVPMARDLDALLGLFRQEAGHADSHP</sequence>
<evidence type="ECO:0000256" key="3">
    <source>
        <dbReference type="ARBA" id="ARBA00023235"/>
    </source>
</evidence>
<keyword evidence="12" id="KW-1185">Reference proteome</keyword>
<dbReference type="EC" id="5.4.99.-" evidence="8"/>
<dbReference type="InterPro" id="IPR050188">
    <property type="entry name" value="RluA_PseudoU_synthase"/>
</dbReference>
<dbReference type="SUPFAM" id="SSF55174">
    <property type="entry name" value="Alpha-L RNA-binding motif"/>
    <property type="match status" value="1"/>
</dbReference>
<feature type="active site" evidence="6">
    <location>
        <position position="142"/>
    </location>
</feature>
<feature type="domain" description="RNA-binding S4" evidence="10">
    <location>
        <begin position="22"/>
        <end position="62"/>
    </location>
</feature>
<dbReference type="Gene3D" id="3.30.2350.10">
    <property type="entry name" value="Pseudouridine synthase"/>
    <property type="match status" value="1"/>
</dbReference>
<evidence type="ECO:0000259" key="9">
    <source>
        <dbReference type="Pfam" id="PF00849"/>
    </source>
</evidence>
<dbReference type="EMBL" id="JAAIJQ010000037">
    <property type="protein sequence ID" value="NEV62900.1"/>
    <property type="molecule type" value="Genomic_DNA"/>
</dbReference>
<gene>
    <name evidence="11" type="primary">rluD</name>
    <name evidence="11" type="ORF">G3446_13525</name>
</gene>
<dbReference type="CDD" id="cd02869">
    <property type="entry name" value="PseudoU_synth_RluA_like"/>
    <property type="match status" value="1"/>
</dbReference>
<comment type="caution">
    <text evidence="11">The sequence shown here is derived from an EMBL/GenBank/DDBJ whole genome shotgun (WGS) entry which is preliminary data.</text>
</comment>
<dbReference type="Pfam" id="PF00849">
    <property type="entry name" value="PseudoU_synth_2"/>
    <property type="match status" value="1"/>
</dbReference>
<dbReference type="InterPro" id="IPR036986">
    <property type="entry name" value="S4_RNA-bd_sf"/>
</dbReference>
<dbReference type="NCBIfam" id="TIGR00005">
    <property type="entry name" value="rluA_subfam"/>
    <property type="match status" value="1"/>
</dbReference>
<evidence type="ECO:0000256" key="6">
    <source>
        <dbReference type="PIRSR" id="PIRSR606225-1"/>
    </source>
</evidence>
<dbReference type="Pfam" id="PF01479">
    <property type="entry name" value="S4"/>
    <property type="match status" value="1"/>
</dbReference>
<accession>A0A6M0JZH8</accession>